<evidence type="ECO:0000259" key="1">
    <source>
        <dbReference type="PROSITE" id="PS51708"/>
    </source>
</evidence>
<dbReference type="Gene3D" id="1.40.20.10">
    <property type="entry name" value="CHAD domain"/>
    <property type="match status" value="1"/>
</dbReference>
<evidence type="ECO:0000313" key="2">
    <source>
        <dbReference type="EMBL" id="MBP3956788.1"/>
    </source>
</evidence>
<dbReference type="PROSITE" id="PS51708">
    <property type="entry name" value="CHAD"/>
    <property type="match status" value="1"/>
</dbReference>
<dbReference type="Proteomes" id="UP000676565">
    <property type="component" value="Unassembled WGS sequence"/>
</dbReference>
<dbReference type="InterPro" id="IPR038186">
    <property type="entry name" value="CHAD_dom_sf"/>
</dbReference>
<dbReference type="Pfam" id="PF05235">
    <property type="entry name" value="CHAD"/>
    <property type="match status" value="1"/>
</dbReference>
<dbReference type="SMART" id="SM00880">
    <property type="entry name" value="CHAD"/>
    <property type="match status" value="1"/>
</dbReference>
<dbReference type="EMBL" id="JAGKQQ010000001">
    <property type="protein sequence ID" value="MBP3956788.1"/>
    <property type="molecule type" value="Genomic_DNA"/>
</dbReference>
<accession>A0ABS5BV57</accession>
<evidence type="ECO:0000313" key="3">
    <source>
        <dbReference type="Proteomes" id="UP000676565"/>
    </source>
</evidence>
<dbReference type="PANTHER" id="PTHR39339:SF1">
    <property type="entry name" value="CHAD DOMAIN-CONTAINING PROTEIN"/>
    <property type="match status" value="1"/>
</dbReference>
<organism evidence="2 3">
    <name type="scientific">Gemmata palustris</name>
    <dbReference type="NCBI Taxonomy" id="2822762"/>
    <lineage>
        <taxon>Bacteria</taxon>
        <taxon>Pseudomonadati</taxon>
        <taxon>Planctomycetota</taxon>
        <taxon>Planctomycetia</taxon>
        <taxon>Gemmatales</taxon>
        <taxon>Gemmataceae</taxon>
        <taxon>Gemmata</taxon>
    </lineage>
</organism>
<comment type="caution">
    <text evidence="2">The sequence shown here is derived from an EMBL/GenBank/DDBJ whole genome shotgun (WGS) entry which is preliminary data.</text>
</comment>
<keyword evidence="3" id="KW-1185">Reference proteome</keyword>
<proteinExistence type="predicted"/>
<dbReference type="InterPro" id="IPR007899">
    <property type="entry name" value="CHAD_dom"/>
</dbReference>
<name>A0ABS5BV57_9BACT</name>
<gene>
    <name evidence="2" type="ORF">J8F10_16060</name>
</gene>
<protein>
    <submittedName>
        <fullName evidence="2">CHAD domain-containing protein</fullName>
    </submittedName>
</protein>
<reference evidence="2 3" key="1">
    <citation type="submission" date="2021-04" db="EMBL/GenBank/DDBJ databases">
        <authorList>
            <person name="Ivanova A."/>
        </authorList>
    </citation>
    <scope>NUCLEOTIDE SEQUENCE [LARGE SCALE GENOMIC DNA]</scope>
    <source>
        <strain evidence="2 3">G18</strain>
    </source>
</reference>
<dbReference type="PANTHER" id="PTHR39339">
    <property type="entry name" value="SLR1444 PROTEIN"/>
    <property type="match status" value="1"/>
</dbReference>
<dbReference type="RefSeq" id="WP_210655241.1">
    <property type="nucleotide sequence ID" value="NZ_JAGKQQ010000001.1"/>
</dbReference>
<sequence length="316" mass="33902">MAEGKWISGLKPGTPIADAAKLVLSERFAVVRHYLPLAASKPFEDVEYVHQLRVGTRRAGAALRAFADALPRKPLKATKAALRTIRRAAGDARDWDVFLAALPGAKTFSTAPAKPALDFLLGYSFGQRAAAQSRLTTAETETGGEFNTLSEALPERAREPDGAGAPANFGALAAQQLGALLGDLSASTEANPTEAHALHALRITAKRLRYAIEIFADCFPPLLKDTIYPAVERVQEVLGEVQDANVSIARIADIRAHASAVMPKQLTRVKKGLDGLAASLRTKVPAGKKAFTFWRKEWLEMMAALKLEVVASVVTA</sequence>
<feature type="domain" description="CHAD" evidence="1">
    <location>
        <begin position="13"/>
        <end position="299"/>
    </location>
</feature>